<evidence type="ECO:0000313" key="3">
    <source>
        <dbReference type="EMBL" id="MDH6219630.1"/>
    </source>
</evidence>
<evidence type="ECO:0000313" key="4">
    <source>
        <dbReference type="Proteomes" id="UP001160499"/>
    </source>
</evidence>
<feature type="compositionally biased region" description="Polar residues" evidence="1">
    <location>
        <begin position="111"/>
        <end position="129"/>
    </location>
</feature>
<evidence type="ECO:0000259" key="2">
    <source>
        <dbReference type="Pfam" id="PF02371"/>
    </source>
</evidence>
<dbReference type="Proteomes" id="UP001160499">
    <property type="component" value="Unassembled WGS sequence"/>
</dbReference>
<feature type="region of interest" description="Disordered" evidence="1">
    <location>
        <begin position="108"/>
        <end position="129"/>
    </location>
</feature>
<accession>A0ABT6LTH9</accession>
<gene>
    <name evidence="3" type="ORF">M2283_006969</name>
</gene>
<sequence>MIAETGIDMTRFPAAAALASWSGVAPGNNQSAGRSYSGATTQGNVWLKGGLGDAAAAAARPKGTYLNAHYRRLIRRVDKKRALIAVMHKIVIAMWHMLTNDARCQDLGPNHWQQHPHQPNDDSNASSPN</sequence>
<dbReference type="PANTHER" id="PTHR33055:SF15">
    <property type="entry name" value="TRANSPOSASE-RELATED"/>
    <property type="match status" value="1"/>
</dbReference>
<comment type="caution">
    <text evidence="3">The sequence shown here is derived from an EMBL/GenBank/DDBJ whole genome shotgun (WGS) entry which is preliminary data.</text>
</comment>
<reference evidence="3 4" key="1">
    <citation type="submission" date="2023-04" db="EMBL/GenBank/DDBJ databases">
        <title>Forest soil microbial communities from Buena Vista Peninsula, Colon Province, Panama.</title>
        <authorList>
            <person name="Bouskill N."/>
        </authorList>
    </citation>
    <scope>NUCLEOTIDE SEQUENCE [LARGE SCALE GENOMIC DNA]</scope>
    <source>
        <strain evidence="3 4">GGS1</strain>
    </source>
</reference>
<feature type="domain" description="Transposase IS116/IS110/IS902 C-terminal" evidence="2">
    <location>
        <begin position="1"/>
        <end position="70"/>
    </location>
</feature>
<proteinExistence type="predicted"/>
<evidence type="ECO:0000256" key="1">
    <source>
        <dbReference type="SAM" id="MobiDB-lite"/>
    </source>
</evidence>
<dbReference type="Pfam" id="PF02371">
    <property type="entry name" value="Transposase_20"/>
    <property type="match status" value="1"/>
</dbReference>
<protein>
    <submittedName>
        <fullName evidence="3">Transposase</fullName>
    </submittedName>
</protein>
<name>A0ABT6LTH9_9ACTN</name>
<keyword evidence="4" id="KW-1185">Reference proteome</keyword>
<dbReference type="PANTHER" id="PTHR33055">
    <property type="entry name" value="TRANSPOSASE FOR INSERTION SEQUENCE ELEMENT IS1111A"/>
    <property type="match status" value="1"/>
</dbReference>
<dbReference type="EMBL" id="JARXVH010000013">
    <property type="protein sequence ID" value="MDH6219630.1"/>
    <property type="molecule type" value="Genomic_DNA"/>
</dbReference>
<dbReference type="InterPro" id="IPR003346">
    <property type="entry name" value="Transposase_20"/>
</dbReference>
<dbReference type="InterPro" id="IPR047650">
    <property type="entry name" value="Transpos_IS110"/>
</dbReference>
<organism evidence="3 4">
    <name type="scientific">Streptomyces pseudovenezuelae</name>
    <dbReference type="NCBI Taxonomy" id="67350"/>
    <lineage>
        <taxon>Bacteria</taxon>
        <taxon>Bacillati</taxon>
        <taxon>Actinomycetota</taxon>
        <taxon>Actinomycetes</taxon>
        <taxon>Kitasatosporales</taxon>
        <taxon>Streptomycetaceae</taxon>
        <taxon>Streptomyces</taxon>
        <taxon>Streptomyces aurantiacus group</taxon>
    </lineage>
</organism>